<dbReference type="EMBL" id="VSSQ01099667">
    <property type="protein sequence ID" value="MPN42142.1"/>
    <property type="molecule type" value="Genomic_DNA"/>
</dbReference>
<sequence length="102" mass="10701">MPAGPLKTPTVPHITVQNNASSLIQLSDLSVDLPGVGVEMEEKVPGRTFIIKLSFPQNFALNAGQRGTLTAKTTSTQKPVIKIPIAQVHPVVSVPPVPGSAQ</sequence>
<dbReference type="AlphaFoldDB" id="A0A645HUJ4"/>
<name>A0A645HUJ4_9ZZZZ</name>
<protein>
    <submittedName>
        <fullName evidence="1">Uncharacterized protein</fullName>
    </submittedName>
</protein>
<comment type="caution">
    <text evidence="1">The sequence shown here is derived from an EMBL/GenBank/DDBJ whole genome shotgun (WGS) entry which is preliminary data.</text>
</comment>
<gene>
    <name evidence="1" type="ORF">SDC9_189698</name>
</gene>
<accession>A0A645HUJ4</accession>
<organism evidence="1">
    <name type="scientific">bioreactor metagenome</name>
    <dbReference type="NCBI Taxonomy" id="1076179"/>
    <lineage>
        <taxon>unclassified sequences</taxon>
        <taxon>metagenomes</taxon>
        <taxon>ecological metagenomes</taxon>
    </lineage>
</organism>
<reference evidence="1" key="1">
    <citation type="submission" date="2019-08" db="EMBL/GenBank/DDBJ databases">
        <authorList>
            <person name="Kucharzyk K."/>
            <person name="Murdoch R.W."/>
            <person name="Higgins S."/>
            <person name="Loffler F."/>
        </authorList>
    </citation>
    <scope>NUCLEOTIDE SEQUENCE</scope>
</reference>
<evidence type="ECO:0000313" key="1">
    <source>
        <dbReference type="EMBL" id="MPN42142.1"/>
    </source>
</evidence>
<proteinExistence type="predicted"/>